<sequence length="26" mass="2653">GSSPLAPCRTQAKKYLCGLSLCPATS</sequence>
<evidence type="ECO:0000313" key="1">
    <source>
        <dbReference type="EMBL" id="KAL2765376.1"/>
    </source>
</evidence>
<keyword evidence="2" id="KW-1185">Reference proteome</keyword>
<gene>
    <name evidence="1" type="ORF">WCI35_027188</name>
</gene>
<proteinExistence type="predicted"/>
<protein>
    <submittedName>
        <fullName evidence="1">Uncharacterized protein</fullName>
    </submittedName>
</protein>
<name>A0ABD2DFB6_DAUMA</name>
<reference evidence="1 2" key="1">
    <citation type="journal article" date="2024" name="G3 (Bethesda)">
        <title>A hybrid genome assembly of the endangered aye-aye (Daubentonia madagascariensis).</title>
        <authorList>
            <person name="Versoza C.J."/>
            <person name="Pfeifer S.P."/>
        </authorList>
    </citation>
    <scope>NUCLEOTIDE SEQUENCE [LARGE SCALE GENOMIC DNA]</scope>
    <source>
        <strain evidence="1">6821</strain>
    </source>
</reference>
<evidence type="ECO:0000313" key="2">
    <source>
        <dbReference type="Proteomes" id="UP001610411"/>
    </source>
</evidence>
<dbReference type="AlphaFoldDB" id="A0ABD2DFB6"/>
<dbReference type="Proteomes" id="UP001610411">
    <property type="component" value="Unassembled WGS sequence"/>
</dbReference>
<organism evidence="1 2">
    <name type="scientific">Daubentonia madagascariensis</name>
    <name type="common">Aye-aye</name>
    <name type="synonym">Sciurus madagascariensis</name>
    <dbReference type="NCBI Taxonomy" id="31869"/>
    <lineage>
        <taxon>Eukaryota</taxon>
        <taxon>Metazoa</taxon>
        <taxon>Chordata</taxon>
        <taxon>Craniata</taxon>
        <taxon>Vertebrata</taxon>
        <taxon>Euteleostomi</taxon>
        <taxon>Mammalia</taxon>
        <taxon>Eutheria</taxon>
        <taxon>Euarchontoglires</taxon>
        <taxon>Primates</taxon>
        <taxon>Strepsirrhini</taxon>
        <taxon>Chiromyiformes</taxon>
        <taxon>Daubentoniidae</taxon>
        <taxon>Daubentonia</taxon>
    </lineage>
</organism>
<comment type="caution">
    <text evidence="1">The sequence shown here is derived from an EMBL/GenBank/DDBJ whole genome shotgun (WGS) entry which is preliminary data.</text>
</comment>
<dbReference type="EMBL" id="JBFSEQ010000011">
    <property type="protein sequence ID" value="KAL2765376.1"/>
    <property type="molecule type" value="Genomic_DNA"/>
</dbReference>
<accession>A0ABD2DFB6</accession>
<feature type="non-terminal residue" evidence="1">
    <location>
        <position position="1"/>
    </location>
</feature>